<dbReference type="InterPro" id="IPR000111">
    <property type="entry name" value="Glyco_hydro_27/36_CS"/>
</dbReference>
<dbReference type="GO" id="GO:0004557">
    <property type="term" value="F:alpha-galactosidase activity"/>
    <property type="evidence" value="ECO:0007669"/>
    <property type="project" value="UniProtKB-EC"/>
</dbReference>
<dbReference type="Proteomes" id="UP001596072">
    <property type="component" value="Unassembled WGS sequence"/>
</dbReference>
<dbReference type="PANTHER" id="PTHR43053:SF3">
    <property type="entry name" value="ALPHA-GALACTOSIDASE C-RELATED"/>
    <property type="match status" value="1"/>
</dbReference>
<sequence>MTECSSMFFPDSSVPGPVTRVEYSRDDDGFPLLHWTGTLDAPPSTDASSARGGAGPGIPLLGEHARDLFTRPHLRGHRVQASGSEIATGQSWSTKLEVEQLDADGPRLVVRTRDAAAGLAVEMELESVAGGCLRGRCTVTNLADGVYVVDGLEVVLPVPDDHVEALDFTGRHEHERAPQRHVVTDGLWLRESRNGRPGLGAATLLVVGTPGFGTTEGHVVGAHVAWSGNSVLRLERDPARGTTIGGGELLLPGEIGLARGESYRTPWVFIGAADDGLDGLAARLHDYQRGLEAHPATQPVVLNVWEAVFFDHDHERLKAIADRAAAVGIERFVLDDGWFHGRRDDTAGLGDWWVDEKVWPEGLSVLADHVRGHGMQFGLWFEPEMVNPDSDLYRRHPEWILSAGGRVPLLERNQLVLDLTRPEVQEHLFQRVDAILSTYRVDYVKWDHNRELLEAGSDLRSGAPAAHAQTLAFYALLDRLRAAHPGVAWESCASGGGRVDLGVLERVQRIWGSDMTDALARQHIQRWTTQLVAPEYVGAHVSAPRSPTTGRTLSLDFRAATALFGAFGVEWDLSTATEEELARLADWTERHKRFRPLLHSGRTVRPPSSDPAVLLHGVVARGGDEALLAHVQLDESSHNRGVVVRVAGLRPDAAYRLTWEGPVDRHHVSRAGTLSADGPSDGRSMLGAELSTRGYWVPRRRPETVSLVHITRAD</sequence>
<evidence type="ECO:0000313" key="6">
    <source>
        <dbReference type="EMBL" id="MFC5727567.1"/>
    </source>
</evidence>
<dbReference type="Pfam" id="PF16875">
    <property type="entry name" value="Glyco_hydro_36N"/>
    <property type="match status" value="1"/>
</dbReference>
<name>A0ABW0ZBZ3_9ACTN</name>
<comment type="caution">
    <text evidence="6">The sequence shown here is derived from an EMBL/GenBank/DDBJ whole genome shotgun (WGS) entry which is preliminary data.</text>
</comment>
<dbReference type="EC" id="3.2.1.22" evidence="2"/>
<dbReference type="CDD" id="cd14791">
    <property type="entry name" value="GH36"/>
    <property type="match status" value="1"/>
</dbReference>
<gene>
    <name evidence="6" type="ORF">ACFPQB_01465</name>
</gene>
<organism evidence="6 7">
    <name type="scientific">Nocardioides vastitatis</name>
    <dbReference type="NCBI Taxonomy" id="2568655"/>
    <lineage>
        <taxon>Bacteria</taxon>
        <taxon>Bacillati</taxon>
        <taxon>Actinomycetota</taxon>
        <taxon>Actinomycetes</taxon>
        <taxon>Propionibacteriales</taxon>
        <taxon>Nocardioidaceae</taxon>
        <taxon>Nocardioides</taxon>
    </lineage>
</organism>
<dbReference type="InterPro" id="IPR031704">
    <property type="entry name" value="Glyco_hydro_36_N"/>
</dbReference>
<dbReference type="PANTHER" id="PTHR43053">
    <property type="entry name" value="GLYCOSIDASE FAMILY 31"/>
    <property type="match status" value="1"/>
</dbReference>
<evidence type="ECO:0000256" key="3">
    <source>
        <dbReference type="ARBA" id="ARBA00022801"/>
    </source>
</evidence>
<dbReference type="InterPro" id="IPR013785">
    <property type="entry name" value="Aldolase_TIM"/>
</dbReference>
<dbReference type="InterPro" id="IPR050985">
    <property type="entry name" value="Alpha-glycosidase_related"/>
</dbReference>
<keyword evidence="7" id="KW-1185">Reference proteome</keyword>
<keyword evidence="3 6" id="KW-0378">Hydrolase</keyword>
<protein>
    <recommendedName>
        <fullName evidence="2">alpha-galactosidase</fullName>
        <ecNumber evidence="2">3.2.1.22</ecNumber>
    </recommendedName>
</protein>
<keyword evidence="4 6" id="KW-0326">Glycosidase</keyword>
<dbReference type="SUPFAM" id="SSF51445">
    <property type="entry name" value="(Trans)glycosidases"/>
    <property type="match status" value="1"/>
</dbReference>
<dbReference type="RefSeq" id="WP_136434136.1">
    <property type="nucleotide sequence ID" value="NZ_JBHSNS010000001.1"/>
</dbReference>
<comment type="catalytic activity">
    <reaction evidence="1">
        <text>Hydrolysis of terminal, non-reducing alpha-D-galactose residues in alpha-D-galactosides, including galactose oligosaccharides, galactomannans and galactolipids.</text>
        <dbReference type="EC" id="3.2.1.22"/>
    </reaction>
</comment>
<reference evidence="7" key="1">
    <citation type="journal article" date="2019" name="Int. J. Syst. Evol. Microbiol.">
        <title>The Global Catalogue of Microorganisms (GCM) 10K type strain sequencing project: providing services to taxonomists for standard genome sequencing and annotation.</title>
        <authorList>
            <consortium name="The Broad Institute Genomics Platform"/>
            <consortium name="The Broad Institute Genome Sequencing Center for Infectious Disease"/>
            <person name="Wu L."/>
            <person name="Ma J."/>
        </authorList>
    </citation>
    <scope>NUCLEOTIDE SEQUENCE [LARGE SCALE GENOMIC DNA]</scope>
    <source>
        <strain evidence="7">YIM 94188</strain>
    </source>
</reference>
<evidence type="ECO:0000256" key="4">
    <source>
        <dbReference type="ARBA" id="ARBA00023295"/>
    </source>
</evidence>
<evidence type="ECO:0000313" key="7">
    <source>
        <dbReference type="Proteomes" id="UP001596072"/>
    </source>
</evidence>
<accession>A0ABW0ZBZ3</accession>
<feature type="domain" description="Glycosyl hydrolase family 36 N-terminal" evidence="5">
    <location>
        <begin position="55"/>
        <end position="257"/>
    </location>
</feature>
<dbReference type="InterPro" id="IPR002252">
    <property type="entry name" value="Glyco_hydro_36"/>
</dbReference>
<evidence type="ECO:0000256" key="2">
    <source>
        <dbReference type="ARBA" id="ARBA00012755"/>
    </source>
</evidence>
<dbReference type="Gene3D" id="3.20.20.70">
    <property type="entry name" value="Aldolase class I"/>
    <property type="match status" value="1"/>
</dbReference>
<evidence type="ECO:0000259" key="5">
    <source>
        <dbReference type="Pfam" id="PF16875"/>
    </source>
</evidence>
<dbReference type="InterPro" id="IPR017853">
    <property type="entry name" value="GH"/>
</dbReference>
<dbReference type="PRINTS" id="PR00743">
    <property type="entry name" value="GLHYDRLASE36"/>
</dbReference>
<dbReference type="EMBL" id="JBHSNS010000001">
    <property type="protein sequence ID" value="MFC5727567.1"/>
    <property type="molecule type" value="Genomic_DNA"/>
</dbReference>
<proteinExistence type="predicted"/>
<evidence type="ECO:0000256" key="1">
    <source>
        <dbReference type="ARBA" id="ARBA00001255"/>
    </source>
</evidence>
<dbReference type="Pfam" id="PF02065">
    <property type="entry name" value="Melibiase"/>
    <property type="match status" value="1"/>
</dbReference>
<dbReference type="PROSITE" id="PS00512">
    <property type="entry name" value="ALPHA_GALACTOSIDASE"/>
    <property type="match status" value="1"/>
</dbReference>
<dbReference type="Gene3D" id="2.70.98.60">
    <property type="entry name" value="alpha-galactosidase from lactobacil brevis"/>
    <property type="match status" value="1"/>
</dbReference>
<dbReference type="InterPro" id="IPR038417">
    <property type="entry name" value="Alpga-gal_N_sf"/>
</dbReference>